<dbReference type="Pfam" id="PF00076">
    <property type="entry name" value="RRM_1"/>
    <property type="match status" value="3"/>
</dbReference>
<dbReference type="InterPro" id="IPR036575">
    <property type="entry name" value="TFIIS_cen_dom_sf"/>
</dbReference>
<keyword evidence="11" id="KW-0677">Repeat</keyword>
<keyword evidence="15" id="KW-0832">Ubl conjugation</keyword>
<dbReference type="EMBL" id="VBQZ03000098">
    <property type="protein sequence ID" value="MXQ93733.1"/>
    <property type="molecule type" value="Genomic_DNA"/>
</dbReference>
<dbReference type="InterPro" id="IPR034410">
    <property type="entry name" value="hnRNPR_RRM1"/>
</dbReference>
<dbReference type="NCBIfam" id="TIGR01648">
    <property type="entry name" value="hnRNP-R-Q"/>
    <property type="match status" value="1"/>
</dbReference>
<dbReference type="InterPro" id="IPR041337">
    <property type="entry name" value="hnRNP_Q_AcD"/>
</dbReference>
<dbReference type="GO" id="GO:0008380">
    <property type="term" value="P:RNA splicing"/>
    <property type="evidence" value="ECO:0007669"/>
    <property type="project" value="UniProtKB-KW"/>
</dbReference>
<dbReference type="Pfam" id="PF07500">
    <property type="entry name" value="TFIIS_M"/>
    <property type="match status" value="1"/>
</dbReference>
<dbReference type="SMART" id="SM00509">
    <property type="entry name" value="TFS2N"/>
    <property type="match status" value="1"/>
</dbReference>
<keyword evidence="20" id="KW-0238">DNA-binding</keyword>
<dbReference type="InterPro" id="IPR001222">
    <property type="entry name" value="Znf_TFIIS"/>
</dbReference>
<dbReference type="CDD" id="cd21067">
    <property type="entry name" value="NURR_hnRNPR"/>
    <property type="match status" value="1"/>
</dbReference>
<keyword evidence="22" id="KW-0508">mRNA splicing</keyword>
<dbReference type="InterPro" id="IPR003617">
    <property type="entry name" value="TFIIS/CRSP70_N_sub"/>
</dbReference>
<keyword evidence="9" id="KW-0479">Metal-binding</keyword>
<evidence type="ECO:0000259" key="31">
    <source>
        <dbReference type="PROSITE" id="PS51133"/>
    </source>
</evidence>
<keyword evidence="35" id="KW-1185">Reference proteome</keyword>
<dbReference type="InterPro" id="IPR017923">
    <property type="entry name" value="TFIIS_N"/>
</dbReference>
<dbReference type="PROSITE" id="PS51133">
    <property type="entry name" value="ZF_TFIIS_2"/>
    <property type="match status" value="1"/>
</dbReference>
<dbReference type="Proteomes" id="UP000322234">
    <property type="component" value="Unassembled WGS sequence"/>
</dbReference>
<evidence type="ECO:0000256" key="1">
    <source>
        <dbReference type="ARBA" id="ARBA00004144"/>
    </source>
</evidence>
<dbReference type="SUPFAM" id="SSF46942">
    <property type="entry name" value="Elongation factor TFIIS domain 2"/>
    <property type="match status" value="1"/>
</dbReference>
<dbReference type="GO" id="GO:0008270">
    <property type="term" value="F:zinc ion binding"/>
    <property type="evidence" value="ECO:0007669"/>
    <property type="project" value="UniProtKB-KW"/>
</dbReference>
<feature type="compositionally biased region" description="Basic and acidic residues" evidence="29">
    <location>
        <begin position="101"/>
        <end position="110"/>
    </location>
</feature>
<dbReference type="InterPro" id="IPR035979">
    <property type="entry name" value="RBD_domain_sf"/>
</dbReference>
<evidence type="ECO:0000256" key="10">
    <source>
        <dbReference type="ARBA" id="ARBA00022728"/>
    </source>
</evidence>
<dbReference type="SMART" id="SM00440">
    <property type="entry name" value="ZnF_C2C2"/>
    <property type="match status" value="1"/>
</dbReference>
<dbReference type="SUPFAM" id="SSF54928">
    <property type="entry name" value="RNA-binding domain, RBD"/>
    <property type="match status" value="3"/>
</dbReference>
<dbReference type="InterPro" id="IPR035441">
    <property type="entry name" value="TFIIS/LEDGF_dom_sf"/>
</dbReference>
<evidence type="ECO:0000313" key="34">
    <source>
        <dbReference type="EMBL" id="MXQ93733.1"/>
    </source>
</evidence>
<comment type="caution">
    <text evidence="34">The sequence shown here is derived from an EMBL/GenBank/DDBJ whole genome shotgun (WGS) entry which is preliminary data.</text>
</comment>
<dbReference type="InterPro" id="IPR006535">
    <property type="entry name" value="HnRNP_R/Q_splicing_fac"/>
</dbReference>
<feature type="region of interest" description="Disordered" evidence="29">
    <location>
        <begin position="80"/>
        <end position="171"/>
    </location>
</feature>
<evidence type="ECO:0000259" key="30">
    <source>
        <dbReference type="PROSITE" id="PS50102"/>
    </source>
</evidence>
<evidence type="ECO:0000256" key="20">
    <source>
        <dbReference type="ARBA" id="ARBA00023125"/>
    </source>
</evidence>
<dbReference type="Gene3D" id="2.20.25.10">
    <property type="match status" value="1"/>
</dbReference>
<dbReference type="CDD" id="cd00183">
    <property type="entry name" value="TFIIS_I"/>
    <property type="match status" value="1"/>
</dbReference>
<dbReference type="PROSITE" id="PS51319">
    <property type="entry name" value="TFIIS_N"/>
    <property type="match status" value="1"/>
</dbReference>
<dbReference type="Pfam" id="PF18360">
    <property type="entry name" value="hnRNP_Q_AcD"/>
    <property type="match status" value="1"/>
</dbReference>
<keyword evidence="21" id="KW-0804">Transcription</keyword>
<feature type="compositionally biased region" description="Basic and acidic residues" evidence="29">
    <location>
        <begin position="370"/>
        <end position="392"/>
    </location>
</feature>
<keyword evidence="6" id="KW-1017">Isopeptide bond</keyword>
<dbReference type="SUPFAM" id="SSF47676">
    <property type="entry name" value="Conserved domain common to transcription factors TFIIS, elongin A, CRSP70"/>
    <property type="match status" value="1"/>
</dbReference>
<dbReference type="PROSITE" id="PS00466">
    <property type="entry name" value="ZF_TFIIS_1"/>
    <property type="match status" value="1"/>
</dbReference>
<evidence type="ECO:0000259" key="33">
    <source>
        <dbReference type="PROSITE" id="PS51321"/>
    </source>
</evidence>
<dbReference type="GO" id="GO:0003677">
    <property type="term" value="F:DNA binding"/>
    <property type="evidence" value="ECO:0007669"/>
    <property type="project" value="UniProtKB-KW"/>
</dbReference>
<evidence type="ECO:0000256" key="14">
    <source>
        <dbReference type="ARBA" id="ARBA00022833"/>
    </source>
</evidence>
<evidence type="ECO:0000256" key="26">
    <source>
        <dbReference type="PROSITE-ProRule" id="PRU00176"/>
    </source>
</evidence>
<feature type="domain" description="RRM" evidence="30">
    <location>
        <begin position="606"/>
        <end position="685"/>
    </location>
</feature>
<dbReference type="SMART" id="SM00360">
    <property type="entry name" value="RRM"/>
    <property type="match status" value="3"/>
</dbReference>
<dbReference type="AlphaFoldDB" id="A0A6B0S2X8"/>
<evidence type="ECO:0000256" key="18">
    <source>
        <dbReference type="ARBA" id="ARBA00022990"/>
    </source>
</evidence>
<dbReference type="SUPFAM" id="SSF57783">
    <property type="entry name" value="Zinc beta-ribbon"/>
    <property type="match status" value="1"/>
</dbReference>
<dbReference type="Gene3D" id="3.30.70.330">
    <property type="match status" value="3"/>
</dbReference>
<feature type="domain" description="RRM" evidence="30">
    <location>
        <begin position="687"/>
        <end position="769"/>
    </location>
</feature>
<dbReference type="GO" id="GO:0005681">
    <property type="term" value="C:spliceosomal complex"/>
    <property type="evidence" value="ECO:0007669"/>
    <property type="project" value="UniProtKB-KW"/>
</dbReference>
<evidence type="ECO:0000256" key="22">
    <source>
        <dbReference type="ARBA" id="ARBA00023187"/>
    </source>
</evidence>
<dbReference type="GO" id="GO:0005737">
    <property type="term" value="C:cytoplasm"/>
    <property type="evidence" value="ECO:0007669"/>
    <property type="project" value="UniProtKB-SubCell"/>
</dbReference>
<keyword evidence="23 28" id="KW-0539">Nucleus</keyword>
<sequence length="976" mass="109234">MGQEEELLRIAKKLEKMVARKKTEGALDLLKKLGSWQMSIQLLQTTRIGVAVNGVRKHCSNKEVVALAKVLIRNWKQLLDSPATPKGEKGEERVKAKKKEKGLDCSDWKPETSLSPPREKRVEEPKDRRDSVDSKSSATSSPKRPSMERSNSSKSKAETPRTPSSPSSPTFTPSVCLLAPCYLTGDSVRDKCVEMLSAALKADDDYKDYGVNCDKMASEIEDHILELCQGCGCLNCPAAGVPNARDPGQNPGLRRNVLSGAISAGLIAKMTAEEMASDELRELRNAMTQEAIREHQMAKTGGTTTDLFQCSKCKKKNCTYNQVQTRSADEPMTTFVLCNECGNRWKSQSALLTPGHPPPHLHLVTSTADPHSEPEADFEIRSENEVNPKQEISEDVEFETASERPVGNTEENPESEEAFDNRDRSERQWGDLTAEEWQHNKMANQVNGNAVQLKEEEEPMDTSSVNHTEHYKTLIEAGLPQKVAERLDEIFQTGLVAYVDLDERAIDALREFNEEGALSVLQQFKESDLSHVQNKSAFLCGVMKTYRQREKQGSKVQESTKGPDEAKIKALLERTGYTLDVTTGQRKYGGPPPDSVYSGVQPGIGTEVFVGKIPRDLYEDELVPLFEKAGPIWDLRLMMDPLSGQNRGYAFITFCGKEAAQEAVKLCDSYEIRPGKHLGVCISVANNRLFVGSIPKNKTKENILEEFSKVTEGLVDVILYHQPDDKKKNRGFCFLEYEDHKSAAQARRRLMSGKVKVWGNVVTVEWADPVEEPDPEVMAKVKVLFVRNLATTVTEEILEKSFSEFGKLERVKKLKDYAFVHFEDRGAAVKAMDEMNGKEIEGEEIEIVLAKPPDKKRKERQAARQASRSTAYEDYYYHPPPRMPPPIRGRGRGGGRGYEDPYYGYDDGYAATYKASMMKIWHIHIGNDPGKRTEHVLEPSDLKKDIALSLIDGHVERSGVLEFSGNYKIVEGGRTD</sequence>
<dbReference type="NCBIfam" id="TIGR01385">
    <property type="entry name" value="TFSII"/>
    <property type="match status" value="1"/>
</dbReference>
<dbReference type="CDD" id="cd13749">
    <property type="entry name" value="Zn-ribbon_TFIIS"/>
    <property type="match status" value="1"/>
</dbReference>
<feature type="compositionally biased region" description="Low complexity" evidence="29">
    <location>
        <begin position="160"/>
        <end position="171"/>
    </location>
</feature>
<evidence type="ECO:0000256" key="17">
    <source>
        <dbReference type="ARBA" id="ARBA00022884"/>
    </source>
</evidence>
<organism evidence="34 35">
    <name type="scientific">Bos mutus</name>
    <name type="common">wild yak</name>
    <dbReference type="NCBI Taxonomy" id="72004"/>
    <lineage>
        <taxon>Eukaryota</taxon>
        <taxon>Metazoa</taxon>
        <taxon>Chordata</taxon>
        <taxon>Craniata</taxon>
        <taxon>Vertebrata</taxon>
        <taxon>Euteleostomi</taxon>
        <taxon>Mammalia</taxon>
        <taxon>Eutheria</taxon>
        <taxon>Laurasiatheria</taxon>
        <taxon>Artiodactyla</taxon>
        <taxon>Ruminantia</taxon>
        <taxon>Pecora</taxon>
        <taxon>Bovidae</taxon>
        <taxon>Bovinae</taxon>
        <taxon>Bos</taxon>
    </lineage>
</organism>
<evidence type="ECO:0000256" key="27">
    <source>
        <dbReference type="PROSITE-ProRule" id="PRU00472"/>
    </source>
</evidence>
<keyword evidence="10" id="KW-0747">Spliceosome</keyword>
<feature type="compositionally biased region" description="Basic and acidic residues" evidence="29">
    <location>
        <begin position="117"/>
        <end position="133"/>
    </location>
</feature>
<keyword evidence="14" id="KW-0862">Zinc</keyword>
<feature type="domain" description="TFIIS central" evidence="33">
    <location>
        <begin position="188"/>
        <end position="303"/>
    </location>
</feature>
<dbReference type="GO" id="GO:0006397">
    <property type="term" value="P:mRNA processing"/>
    <property type="evidence" value="ECO:0007669"/>
    <property type="project" value="UniProtKB-KW"/>
</dbReference>
<dbReference type="FunFam" id="3.30.70.330:FF:000027">
    <property type="entry name" value="Heterogeneous nuclear ribonucleoprotein q isoform"/>
    <property type="match status" value="1"/>
</dbReference>
<keyword evidence="12 27" id="KW-0863">Zinc-finger</keyword>
<gene>
    <name evidence="34" type="ORF">E5288_WYG016943</name>
</gene>
<evidence type="ECO:0000256" key="28">
    <source>
        <dbReference type="PROSITE-ProRule" id="PRU00649"/>
    </source>
</evidence>
<keyword evidence="8" id="KW-0507">mRNA processing</keyword>
<evidence type="ECO:0000259" key="32">
    <source>
        <dbReference type="PROSITE" id="PS51319"/>
    </source>
</evidence>
<feature type="region of interest" description="Disordered" evidence="29">
    <location>
        <begin position="853"/>
        <end position="893"/>
    </location>
</feature>
<dbReference type="CDD" id="cd12488">
    <property type="entry name" value="RRM2_hnRNPR"/>
    <property type="match status" value="1"/>
</dbReference>
<keyword evidence="17 26" id="KW-0694">RNA-binding</keyword>
<dbReference type="InterPro" id="IPR034411">
    <property type="entry name" value="hnRNPR_RRM2"/>
</dbReference>
<evidence type="ECO:0000256" key="9">
    <source>
        <dbReference type="ARBA" id="ARBA00022723"/>
    </source>
</evidence>
<evidence type="ECO:0000256" key="12">
    <source>
        <dbReference type="ARBA" id="ARBA00022771"/>
    </source>
</evidence>
<keyword evidence="16" id="KW-0492">Microsome</keyword>
<dbReference type="FunFam" id="3.30.70.330:FF:000023">
    <property type="entry name" value="Heterogeneous nuclear ribonucleoprotein q isoform"/>
    <property type="match status" value="1"/>
</dbReference>
<evidence type="ECO:0000256" key="4">
    <source>
        <dbReference type="ARBA" id="ARBA00009647"/>
    </source>
</evidence>
<keyword evidence="13" id="KW-0256">Endoplasmic reticulum</keyword>
<keyword evidence="5" id="KW-0963">Cytoplasm</keyword>
<dbReference type="CDD" id="cd12494">
    <property type="entry name" value="RRM3_hnRNPR"/>
    <property type="match status" value="1"/>
</dbReference>
<feature type="compositionally biased region" description="Low complexity" evidence="29">
    <location>
        <begin position="134"/>
        <end position="144"/>
    </location>
</feature>
<dbReference type="SMART" id="SM00510">
    <property type="entry name" value="TFS2M"/>
    <property type="match status" value="1"/>
</dbReference>
<name>A0A6B0S2X8_9CETA</name>
<dbReference type="GO" id="GO:0006368">
    <property type="term" value="P:transcription elongation by RNA polymerase II"/>
    <property type="evidence" value="ECO:0007669"/>
    <property type="project" value="InterPro"/>
</dbReference>
<evidence type="ECO:0000256" key="5">
    <source>
        <dbReference type="ARBA" id="ARBA00022490"/>
    </source>
</evidence>
<dbReference type="GO" id="GO:0005654">
    <property type="term" value="C:nucleoplasm"/>
    <property type="evidence" value="ECO:0007669"/>
    <property type="project" value="UniProtKB-SubCell"/>
</dbReference>
<dbReference type="InterPro" id="IPR003618">
    <property type="entry name" value="TFIIS_cen_dom"/>
</dbReference>
<dbReference type="Gene3D" id="1.20.930.10">
    <property type="entry name" value="Conserved domain common to transcription factors TFIIS, elongin A, CRSP70"/>
    <property type="match status" value="1"/>
</dbReference>
<protein>
    <submittedName>
        <fullName evidence="34">Uncharacterized protein</fullName>
    </submittedName>
</protein>
<evidence type="ECO:0000256" key="7">
    <source>
        <dbReference type="ARBA" id="ARBA00022553"/>
    </source>
</evidence>
<evidence type="ECO:0000256" key="11">
    <source>
        <dbReference type="ARBA" id="ARBA00022737"/>
    </source>
</evidence>
<comment type="subcellular location">
    <subcellularLocation>
        <location evidence="2">Cytoplasm</location>
    </subcellularLocation>
    <subcellularLocation>
        <location evidence="1">Microsome</location>
    </subcellularLocation>
    <subcellularLocation>
        <location evidence="3">Nucleus</location>
        <location evidence="3">Nucleoplasm</location>
    </subcellularLocation>
</comment>
<reference evidence="34" key="1">
    <citation type="submission" date="2019-10" db="EMBL/GenBank/DDBJ databases">
        <title>The sequence and de novo assembly of the wild yak genome.</title>
        <authorList>
            <person name="Liu Y."/>
        </authorList>
    </citation>
    <scope>NUCLEOTIDE SEQUENCE [LARGE SCALE GENOMIC DNA]</scope>
    <source>
        <strain evidence="34">WY2019</strain>
    </source>
</reference>
<dbReference type="Pfam" id="PF08711">
    <property type="entry name" value="Med26"/>
    <property type="match status" value="1"/>
</dbReference>
<dbReference type="PROSITE" id="PS51321">
    <property type="entry name" value="TFIIS_CENTRAL"/>
    <property type="match status" value="1"/>
</dbReference>
<keyword evidence="7" id="KW-0597">Phosphoprotein</keyword>
<keyword evidence="18" id="KW-0007">Acetylation</keyword>
<evidence type="ECO:0000256" key="23">
    <source>
        <dbReference type="ARBA" id="ARBA00023242"/>
    </source>
</evidence>
<evidence type="ECO:0000256" key="15">
    <source>
        <dbReference type="ARBA" id="ARBA00022843"/>
    </source>
</evidence>
<evidence type="ECO:0000256" key="19">
    <source>
        <dbReference type="ARBA" id="ARBA00023015"/>
    </source>
</evidence>
<dbReference type="FunFam" id="2.20.25.10:FF:000001">
    <property type="entry name" value="Probable Transcription elongation factor S-II"/>
    <property type="match status" value="1"/>
</dbReference>
<evidence type="ECO:0000256" key="3">
    <source>
        <dbReference type="ARBA" id="ARBA00004642"/>
    </source>
</evidence>
<dbReference type="PROSITE" id="PS50102">
    <property type="entry name" value="RRM"/>
    <property type="match status" value="3"/>
</dbReference>
<evidence type="ECO:0000256" key="8">
    <source>
        <dbReference type="ARBA" id="ARBA00022664"/>
    </source>
</evidence>
<evidence type="ECO:0000256" key="13">
    <source>
        <dbReference type="ARBA" id="ARBA00022824"/>
    </source>
</evidence>
<proteinExistence type="inferred from homology"/>
<feature type="domain" description="TFIIS-type" evidence="31">
    <location>
        <begin position="306"/>
        <end position="346"/>
    </location>
</feature>
<evidence type="ECO:0000256" key="21">
    <source>
        <dbReference type="ARBA" id="ARBA00023163"/>
    </source>
</evidence>
<evidence type="ECO:0000256" key="25">
    <source>
        <dbReference type="ARBA" id="ARBA00025408"/>
    </source>
</evidence>
<dbReference type="Pfam" id="PF01096">
    <property type="entry name" value="Zn_ribbon_TFIIS"/>
    <property type="match status" value="1"/>
</dbReference>
<keyword evidence="19" id="KW-0805">Transcription regulation</keyword>
<evidence type="ECO:0000256" key="29">
    <source>
        <dbReference type="SAM" id="MobiDB-lite"/>
    </source>
</evidence>
<evidence type="ECO:0000256" key="24">
    <source>
        <dbReference type="ARBA" id="ARBA00023274"/>
    </source>
</evidence>
<dbReference type="GO" id="GO:0003723">
    <property type="term" value="F:RNA binding"/>
    <property type="evidence" value="ECO:0007669"/>
    <property type="project" value="UniProtKB-UniRule"/>
</dbReference>
<evidence type="ECO:0000313" key="35">
    <source>
        <dbReference type="Proteomes" id="UP000322234"/>
    </source>
</evidence>
<dbReference type="InterPro" id="IPR006289">
    <property type="entry name" value="TFSII"/>
</dbReference>
<evidence type="ECO:0000256" key="16">
    <source>
        <dbReference type="ARBA" id="ARBA00022848"/>
    </source>
</evidence>
<feature type="region of interest" description="Disordered" evidence="29">
    <location>
        <begin position="365"/>
        <end position="426"/>
    </location>
</feature>
<evidence type="ECO:0000256" key="2">
    <source>
        <dbReference type="ARBA" id="ARBA00004496"/>
    </source>
</evidence>
<dbReference type="InterPro" id="IPR000504">
    <property type="entry name" value="RRM_dom"/>
</dbReference>
<dbReference type="FunFam" id="1.20.930.10:FF:000002">
    <property type="entry name" value="Transcription elongation factor A (SII), 1"/>
    <property type="match status" value="1"/>
</dbReference>
<keyword evidence="24" id="KW-0687">Ribonucleoprotein</keyword>
<comment type="function">
    <text evidence="25">Necessary for efficient RNA polymerase II transcription elongation past template-encoded arresting sites. The arresting sites in DNA have the property of trapping a certain fraction of elongating RNA polymerases that pass through, resulting in locked ternary complexes. Cleavage of the nascent transcript by S-II allows the resumption of elongation from the new 3'-terminus.</text>
</comment>
<feature type="domain" description="RRM" evidence="30">
    <location>
        <begin position="782"/>
        <end position="852"/>
    </location>
</feature>
<dbReference type="FunFam" id="3.30.70.330:FF:000024">
    <property type="entry name" value="Heterogeneous nuclear ribonucleoprotein q isoform"/>
    <property type="match status" value="1"/>
</dbReference>
<dbReference type="InterPro" id="IPR012677">
    <property type="entry name" value="Nucleotide-bd_a/b_plait_sf"/>
</dbReference>
<feature type="domain" description="TFIIS N-terminal" evidence="32">
    <location>
        <begin position="5"/>
        <end position="82"/>
    </location>
</feature>
<accession>A0A6B0S2X8</accession>
<evidence type="ECO:0000256" key="6">
    <source>
        <dbReference type="ARBA" id="ARBA00022499"/>
    </source>
</evidence>
<comment type="similarity">
    <text evidence="4">Belongs to the TFS-II family.</text>
</comment>
<dbReference type="PANTHER" id="PTHR21245">
    <property type="entry name" value="HETEROGENEOUS NUCLEAR RIBONUCLEOPROTEIN"/>
    <property type="match status" value="1"/>
</dbReference>
<feature type="compositionally biased region" description="Pro residues" evidence="29">
    <location>
        <begin position="878"/>
        <end position="887"/>
    </location>
</feature>
<dbReference type="CDD" id="cd12482">
    <property type="entry name" value="RRM1_hnRNPR"/>
    <property type="match status" value="1"/>
</dbReference>
<dbReference type="Gene3D" id="1.10.472.30">
    <property type="entry name" value="Transcription elongation factor S-II, central domain"/>
    <property type="match status" value="1"/>
</dbReference>